<reference evidence="2 3" key="1">
    <citation type="submission" date="2017-08" db="EMBL/GenBank/DDBJ databases">
        <title>Comparative genomics of non-oral Prevotella species.</title>
        <authorList>
            <person name="Accetto T."/>
            <person name="Nograsek B."/>
            <person name="Avgustin G."/>
        </authorList>
    </citation>
    <scope>NUCLEOTIDE SEQUENCE [LARGE SCALE GENOMIC DNA]</scope>
    <source>
        <strain evidence="2 3">TC1-1</strain>
    </source>
</reference>
<comment type="caution">
    <text evidence="1">The sequence shown here is derived from an EMBL/GenBank/DDBJ whole genome shotgun (WGS) entry which is preliminary data.</text>
</comment>
<evidence type="ECO:0000313" key="4">
    <source>
        <dbReference type="Proteomes" id="UP000887043"/>
    </source>
</evidence>
<evidence type="ECO:0000313" key="2">
    <source>
        <dbReference type="EMBL" id="OYP56551.1"/>
    </source>
</evidence>
<name>A0AA37HX37_SEGBR</name>
<dbReference type="Proteomes" id="UP000887043">
    <property type="component" value="Unassembled WGS sequence"/>
</dbReference>
<accession>A0AA37HX37</accession>
<reference evidence="1" key="2">
    <citation type="submission" date="2021-08" db="EMBL/GenBank/DDBJ databases">
        <title>Prevotella lacticifex sp. nov., isolated from rumen of cow.</title>
        <authorList>
            <person name="Shinkai T."/>
            <person name="Ikeyama N."/>
            <person name="Kumagai M."/>
            <person name="Ohmori H."/>
            <person name="Sakamoto M."/>
            <person name="Ohkuma M."/>
            <person name="Mitsumori M."/>
        </authorList>
    </citation>
    <scope>NUCLEOTIDE SEQUENCE</scope>
    <source>
        <strain evidence="1">DSM 11371</strain>
    </source>
</reference>
<dbReference type="EMBL" id="NPJF01000020">
    <property type="protein sequence ID" value="OYP56551.1"/>
    <property type="molecule type" value="Genomic_DNA"/>
</dbReference>
<dbReference type="RefSeq" id="WP_006283617.1">
    <property type="nucleotide sequence ID" value="NZ_BPTR01000001.1"/>
</dbReference>
<organism evidence="1 4">
    <name type="scientific">Segatella bryantii</name>
    <name type="common">Prevotella bryantii</name>
    <dbReference type="NCBI Taxonomy" id="77095"/>
    <lineage>
        <taxon>Bacteria</taxon>
        <taxon>Pseudomonadati</taxon>
        <taxon>Bacteroidota</taxon>
        <taxon>Bacteroidia</taxon>
        <taxon>Bacteroidales</taxon>
        <taxon>Prevotellaceae</taxon>
        <taxon>Segatella</taxon>
    </lineage>
</organism>
<gene>
    <name evidence="2" type="ORF">CIK91_02345</name>
    <name evidence="1" type="ORF">PRRU23_17620</name>
</gene>
<dbReference type="AlphaFoldDB" id="A0AA37HX37"/>
<dbReference type="Proteomes" id="UP000216189">
    <property type="component" value="Unassembled WGS sequence"/>
</dbReference>
<evidence type="ECO:0000313" key="3">
    <source>
        <dbReference type="Proteomes" id="UP000216189"/>
    </source>
</evidence>
<dbReference type="GeneID" id="72480795"/>
<proteinExistence type="predicted"/>
<evidence type="ECO:0000313" key="1">
    <source>
        <dbReference type="EMBL" id="GJG28062.1"/>
    </source>
</evidence>
<protein>
    <submittedName>
        <fullName evidence="1">Uncharacterized protein</fullName>
    </submittedName>
</protein>
<sequence>MKRDFHLLIQAVEKKLGKKITLANEVGKLCQRLKETGKLTPSSLDKLALFVGFQNWKEFQNALHGDEDGQVNYNG</sequence>
<keyword evidence="3" id="KW-1185">Reference proteome</keyword>
<dbReference type="EMBL" id="BPTR01000001">
    <property type="protein sequence ID" value="GJG28062.1"/>
    <property type="molecule type" value="Genomic_DNA"/>
</dbReference>